<dbReference type="EC" id="2.7.8.-" evidence="8"/>
<evidence type="ECO:0000313" key="11">
    <source>
        <dbReference type="Proteomes" id="UP001231362"/>
    </source>
</evidence>
<reference evidence="10 11" key="1">
    <citation type="submission" date="2023-07" db="EMBL/GenBank/DDBJ databases">
        <title>Genomic Encyclopedia of Type Strains, Phase IV (KMG-IV): sequencing the most valuable type-strain genomes for metagenomic binning, comparative biology and taxonomic classification.</title>
        <authorList>
            <person name="Goeker M."/>
        </authorList>
    </citation>
    <scope>NUCLEOTIDE SEQUENCE [LARGE SCALE GENOMIC DNA]</scope>
    <source>
        <strain evidence="10 11">DSM 23948</strain>
    </source>
</reference>
<keyword evidence="6" id="KW-1133">Transmembrane helix</keyword>
<dbReference type="RefSeq" id="WP_307148951.1">
    <property type="nucleotide sequence ID" value="NZ_JAUSTU010000002.1"/>
</dbReference>
<evidence type="ECO:0000256" key="7">
    <source>
        <dbReference type="ARBA" id="ARBA00023136"/>
    </source>
</evidence>
<dbReference type="CDD" id="cd09112">
    <property type="entry name" value="PLDc_CLS_2"/>
    <property type="match status" value="1"/>
</dbReference>
<evidence type="ECO:0000256" key="3">
    <source>
        <dbReference type="ARBA" id="ARBA00022679"/>
    </source>
</evidence>
<sequence>MGRKKQRLTVKSNVFPFRHSNLEIFTQGTALFKDMFKEFRNAKKHIHVLFYICKNDPISQEFLNILMEKAKNGVEVRLLLDWAGSLKIKRSKIKELKDAGVHFSFSNLPKAPTFFYTSQTRNHRKITVIDGKIGYMGGYNVGKEYIDLDPKLTPWRDYHLKLKGEGVEDLQRQFLLDWSEASKTNLLQNEIYFPKLMKGEVCHKIISTEGFLLEETFSDLIHQAKKSIIIGSPYFIPSKKLLNDLILALRRGVTLTLIVPYHSDHLLVKEASFPYLRQILSNGAKVYQYKKGFYHAKVFMIDEEVCDLGTANFDNRSLFLNHEINCFIHEKKTLNEVFEILKQDIQHSQELRLSDLNSLGFSTKVKEWIAKLFVHFL</sequence>
<keyword evidence="5" id="KW-0677">Repeat</keyword>
<dbReference type="Pfam" id="PF13091">
    <property type="entry name" value="PLDc_2"/>
    <property type="match status" value="2"/>
</dbReference>
<dbReference type="EMBL" id="JAUSTU010000002">
    <property type="protein sequence ID" value="MDQ0154343.1"/>
    <property type="molecule type" value="Genomic_DNA"/>
</dbReference>
<protein>
    <recommendedName>
        <fullName evidence="8">Cardiolipin synthase</fullName>
        <ecNumber evidence="8">2.7.8.-</ecNumber>
    </recommendedName>
</protein>
<comment type="subcellular location">
    <subcellularLocation>
        <location evidence="1">Cell membrane</location>
    </subcellularLocation>
</comment>
<keyword evidence="4" id="KW-0812">Transmembrane</keyword>
<feature type="domain" description="PLD phosphodiesterase" evidence="9">
    <location>
        <begin position="290"/>
        <end position="317"/>
    </location>
</feature>
<evidence type="ECO:0000256" key="1">
    <source>
        <dbReference type="ARBA" id="ARBA00004236"/>
    </source>
</evidence>
<dbReference type="InterPro" id="IPR022924">
    <property type="entry name" value="Cardiolipin_synthase"/>
</dbReference>
<feature type="domain" description="PLD phosphodiesterase" evidence="9">
    <location>
        <begin position="118"/>
        <end position="145"/>
    </location>
</feature>
<dbReference type="PANTHER" id="PTHR21248:SF7">
    <property type="entry name" value="MINOR CARDIOLIPIN SYNTHASE CLSB"/>
    <property type="match status" value="1"/>
</dbReference>
<keyword evidence="2" id="KW-1003">Cell membrane</keyword>
<evidence type="ECO:0000256" key="6">
    <source>
        <dbReference type="ARBA" id="ARBA00022989"/>
    </source>
</evidence>
<evidence type="ECO:0000313" key="10">
    <source>
        <dbReference type="EMBL" id="MDQ0154343.1"/>
    </source>
</evidence>
<evidence type="ECO:0000256" key="4">
    <source>
        <dbReference type="ARBA" id="ARBA00022692"/>
    </source>
</evidence>
<dbReference type="Gene3D" id="3.30.870.10">
    <property type="entry name" value="Endonuclease Chain A"/>
    <property type="match status" value="2"/>
</dbReference>
<dbReference type="PROSITE" id="PS50035">
    <property type="entry name" value="PLD"/>
    <property type="match status" value="2"/>
</dbReference>
<evidence type="ECO:0000256" key="5">
    <source>
        <dbReference type="ARBA" id="ARBA00022737"/>
    </source>
</evidence>
<dbReference type="InterPro" id="IPR025202">
    <property type="entry name" value="PLD-like_dom"/>
</dbReference>
<proteinExistence type="predicted"/>
<organism evidence="10 11">
    <name type="scientific">Anoxybacillus andreesenii</name>
    <dbReference type="NCBI Taxonomy" id="1325932"/>
    <lineage>
        <taxon>Bacteria</taxon>
        <taxon>Bacillati</taxon>
        <taxon>Bacillota</taxon>
        <taxon>Bacilli</taxon>
        <taxon>Bacillales</taxon>
        <taxon>Anoxybacillaceae</taxon>
        <taxon>Anoxybacillus</taxon>
    </lineage>
</organism>
<dbReference type="GO" id="GO:0016740">
    <property type="term" value="F:transferase activity"/>
    <property type="evidence" value="ECO:0007669"/>
    <property type="project" value="UniProtKB-KW"/>
</dbReference>
<dbReference type="SUPFAM" id="SSF56024">
    <property type="entry name" value="Phospholipase D/nuclease"/>
    <property type="match status" value="2"/>
</dbReference>
<comment type="caution">
    <text evidence="10">The sequence shown here is derived from an EMBL/GenBank/DDBJ whole genome shotgun (WGS) entry which is preliminary data.</text>
</comment>
<keyword evidence="7" id="KW-0472">Membrane</keyword>
<dbReference type="PIRSF" id="PIRSF000850">
    <property type="entry name" value="Phospholipase_D_PSS"/>
    <property type="match status" value="1"/>
</dbReference>
<dbReference type="CDD" id="cd09110">
    <property type="entry name" value="PLDc_CLS_1"/>
    <property type="match status" value="1"/>
</dbReference>
<evidence type="ECO:0000256" key="8">
    <source>
        <dbReference type="NCBIfam" id="TIGR04265"/>
    </source>
</evidence>
<accession>A0ABT9V064</accession>
<keyword evidence="3 10" id="KW-0808">Transferase</keyword>
<evidence type="ECO:0000259" key="9">
    <source>
        <dbReference type="PROSITE" id="PS50035"/>
    </source>
</evidence>
<dbReference type="PANTHER" id="PTHR21248">
    <property type="entry name" value="CARDIOLIPIN SYNTHASE"/>
    <property type="match status" value="1"/>
</dbReference>
<dbReference type="NCBIfam" id="TIGR04265">
    <property type="entry name" value="bac_cardiolipin"/>
    <property type="match status" value="1"/>
</dbReference>
<evidence type="ECO:0000256" key="2">
    <source>
        <dbReference type="ARBA" id="ARBA00022475"/>
    </source>
</evidence>
<dbReference type="Proteomes" id="UP001231362">
    <property type="component" value="Unassembled WGS sequence"/>
</dbReference>
<gene>
    <name evidence="10" type="ORF">J2S07_000647</name>
</gene>
<dbReference type="InterPro" id="IPR001736">
    <property type="entry name" value="PLipase_D/transphosphatidylase"/>
</dbReference>
<keyword evidence="11" id="KW-1185">Reference proteome</keyword>
<name>A0ABT9V064_9BACL</name>
<dbReference type="SMART" id="SM00155">
    <property type="entry name" value="PLDc"/>
    <property type="match status" value="2"/>
</dbReference>